<feature type="region of interest" description="Disordered" evidence="1">
    <location>
        <begin position="30"/>
        <end position="72"/>
    </location>
</feature>
<reference evidence="2 3" key="1">
    <citation type="submission" date="2024-01" db="EMBL/GenBank/DDBJ databases">
        <title>Genome assemblies of Stephania.</title>
        <authorList>
            <person name="Yang L."/>
        </authorList>
    </citation>
    <scope>NUCLEOTIDE SEQUENCE [LARGE SCALE GENOMIC DNA]</scope>
    <source>
        <strain evidence="2">YNDBR</strain>
        <tissue evidence="2">Leaf</tissue>
    </source>
</reference>
<feature type="compositionally biased region" description="Low complexity" evidence="1">
    <location>
        <begin position="31"/>
        <end position="43"/>
    </location>
</feature>
<gene>
    <name evidence="2" type="ORF">Syun_008769</name>
</gene>
<evidence type="ECO:0000256" key="1">
    <source>
        <dbReference type="SAM" id="MobiDB-lite"/>
    </source>
</evidence>
<proteinExistence type="predicted"/>
<feature type="region of interest" description="Disordered" evidence="1">
    <location>
        <begin position="80"/>
        <end position="99"/>
    </location>
</feature>
<organism evidence="2 3">
    <name type="scientific">Stephania yunnanensis</name>
    <dbReference type="NCBI Taxonomy" id="152371"/>
    <lineage>
        <taxon>Eukaryota</taxon>
        <taxon>Viridiplantae</taxon>
        <taxon>Streptophyta</taxon>
        <taxon>Embryophyta</taxon>
        <taxon>Tracheophyta</taxon>
        <taxon>Spermatophyta</taxon>
        <taxon>Magnoliopsida</taxon>
        <taxon>Ranunculales</taxon>
        <taxon>Menispermaceae</taxon>
        <taxon>Menispermoideae</taxon>
        <taxon>Cissampelideae</taxon>
        <taxon>Stephania</taxon>
    </lineage>
</organism>
<comment type="caution">
    <text evidence="2">The sequence shown here is derived from an EMBL/GenBank/DDBJ whole genome shotgun (WGS) entry which is preliminary data.</text>
</comment>
<sequence length="99" mass="10137">MMAFVAEVSTSNMAMHGKSSTKITRYGAQITGSTSQNSGSTTTMVGSGNEGSLIGDDDGRHGTVGGGGERRWRWDAVVRGGGNGGRWKASSGVVEGGNR</sequence>
<protein>
    <submittedName>
        <fullName evidence="2">Uncharacterized protein</fullName>
    </submittedName>
</protein>
<name>A0AAP0PQA8_9MAGN</name>
<evidence type="ECO:0000313" key="2">
    <source>
        <dbReference type="EMBL" id="KAK9150460.1"/>
    </source>
</evidence>
<evidence type="ECO:0000313" key="3">
    <source>
        <dbReference type="Proteomes" id="UP001420932"/>
    </source>
</evidence>
<dbReference type="AlphaFoldDB" id="A0AAP0PQA8"/>
<accession>A0AAP0PQA8</accession>
<dbReference type="EMBL" id="JBBNAF010000004">
    <property type="protein sequence ID" value="KAK9150460.1"/>
    <property type="molecule type" value="Genomic_DNA"/>
</dbReference>
<keyword evidence="3" id="KW-1185">Reference proteome</keyword>
<dbReference type="Proteomes" id="UP001420932">
    <property type="component" value="Unassembled WGS sequence"/>
</dbReference>